<evidence type="ECO:0000256" key="9">
    <source>
        <dbReference type="HAMAP-Rule" id="MF_00306"/>
    </source>
</evidence>
<comment type="similarity">
    <text evidence="1 9">Belongs to the GTP-binding SRP family. SRP54 subfamily.</text>
</comment>
<organism evidence="12 13">
    <name type="scientific">Ruicaihuangia caeni</name>
    <dbReference type="NCBI Taxonomy" id="3042517"/>
    <lineage>
        <taxon>Bacteria</taxon>
        <taxon>Bacillati</taxon>
        <taxon>Actinomycetota</taxon>
        <taxon>Actinomycetes</taxon>
        <taxon>Micrococcales</taxon>
        <taxon>Microbacteriaceae</taxon>
        <taxon>Ruicaihuangia</taxon>
    </lineage>
</organism>
<keyword evidence="4 9" id="KW-0694">RNA-binding</keyword>
<dbReference type="InterPro" id="IPR022941">
    <property type="entry name" value="SRP54"/>
</dbReference>
<dbReference type="Pfam" id="PF02881">
    <property type="entry name" value="SRP54_N"/>
    <property type="match status" value="1"/>
</dbReference>
<evidence type="ECO:0000256" key="1">
    <source>
        <dbReference type="ARBA" id="ARBA00005450"/>
    </source>
</evidence>
<dbReference type="EC" id="3.6.5.4" evidence="9"/>
<comment type="subcellular location">
    <subcellularLocation>
        <location evidence="9">Cytoplasm</location>
    </subcellularLocation>
    <text evidence="9">The SRP-RNC complex is targeted to the cytoplasmic membrane.</text>
</comment>
<dbReference type="SUPFAM" id="SSF52540">
    <property type="entry name" value="P-loop containing nucleoside triphosphate hydrolases"/>
    <property type="match status" value="1"/>
</dbReference>
<dbReference type="SUPFAM" id="SSF47446">
    <property type="entry name" value="Signal peptide-binding domain"/>
    <property type="match status" value="1"/>
</dbReference>
<gene>
    <name evidence="9 12" type="primary">ffh</name>
    <name evidence="12" type="ORF">QF206_01790</name>
</gene>
<feature type="binding site" evidence="9">
    <location>
        <begin position="252"/>
        <end position="255"/>
    </location>
    <ligand>
        <name>GTP</name>
        <dbReference type="ChEBI" id="CHEBI:37565"/>
    </ligand>
</feature>
<comment type="subunit">
    <text evidence="9">Part of the signal recognition particle protein translocation system, which is composed of SRP and FtsY.</text>
</comment>
<dbReference type="PROSITE" id="PS00300">
    <property type="entry name" value="SRP54"/>
    <property type="match status" value="1"/>
</dbReference>
<sequence length="522" mass="55204">MAVFGTLSDRLADTFKNLRSKGKLSAADVDGTVREIRRALLDADVALDVVKAFTTRVRERALGDEVNRALNPAQQVVQIVNDELIQILGGQQRRLEFAKNPPTVIMLAGLQGAGKTTLAGKLAKWLAEQQHTPMLVAADLQRPNAVTQLQIVGEQAGVPVFAPEPGNGVGDPVKVAKNAIKHAIDKQHDVVIVDTAGRLGVDAEMMKQARDIRKAIDPDEVLFVIDAMIGQDAVATAKAFQEGVDFTGVVLSKLDGDARGGAALSVASVTGRPIIFASTGEGLSDFEPFHPDRMASRILDLGDILTLIEQAQKQFDEEEARKVAEKLASDTFTLEDFLAQMQQVKKMGSLKGMLSMLPGAKGMREQLENFDEREITRTEAIIQSMTIAERRNPKLLNGSRRLRIAKGSGMTVTDVNQLVARFEQAAKMMKTVARGGVPQVPGMGPIPGGFGGGRGKAAKAKGKKKGGSRSGNPAKRAAEEAARATGVTPGAGGGSGFGLGGAAGAGGPSAEELESLQKLLGR</sequence>
<dbReference type="GO" id="GO:0005525">
    <property type="term" value="F:GTP binding"/>
    <property type="evidence" value="ECO:0007669"/>
    <property type="project" value="UniProtKB-UniRule"/>
</dbReference>
<evidence type="ECO:0000256" key="3">
    <source>
        <dbReference type="ARBA" id="ARBA00022801"/>
    </source>
</evidence>
<evidence type="ECO:0000256" key="10">
    <source>
        <dbReference type="SAM" id="MobiDB-lite"/>
    </source>
</evidence>
<dbReference type="Gene3D" id="1.10.260.30">
    <property type="entry name" value="Signal recognition particle, SRP54 subunit, M-domain"/>
    <property type="match status" value="1"/>
</dbReference>
<keyword evidence="13" id="KW-1185">Reference proteome</keyword>
<accession>A0AAW6T1L0</accession>
<feature type="compositionally biased region" description="Basic residues" evidence="10">
    <location>
        <begin position="456"/>
        <end position="467"/>
    </location>
</feature>
<feature type="region of interest" description="Disordered" evidence="10">
    <location>
        <begin position="452"/>
        <end position="522"/>
    </location>
</feature>
<keyword evidence="6 9" id="KW-0733">Signal recognition particle</keyword>
<dbReference type="NCBIfam" id="TIGR00959">
    <property type="entry name" value="ffh"/>
    <property type="match status" value="1"/>
</dbReference>
<dbReference type="InterPro" id="IPR000897">
    <property type="entry name" value="SRP54_GTPase_dom"/>
</dbReference>
<dbReference type="EMBL" id="JASATX010000001">
    <property type="protein sequence ID" value="MDI2097701.1"/>
    <property type="molecule type" value="Genomic_DNA"/>
</dbReference>
<evidence type="ECO:0000256" key="5">
    <source>
        <dbReference type="ARBA" id="ARBA00023134"/>
    </source>
</evidence>
<keyword evidence="9" id="KW-0963">Cytoplasm</keyword>
<protein>
    <recommendedName>
        <fullName evidence="9">Signal recognition particle protein</fullName>
        <ecNumber evidence="9">3.6.5.4</ecNumber>
    </recommendedName>
    <alternativeName>
        <fullName evidence="9">Fifty-four homolog</fullName>
    </alternativeName>
</protein>
<dbReference type="InterPro" id="IPR013822">
    <property type="entry name" value="Signal_recog_particl_SRP54_hlx"/>
</dbReference>
<dbReference type="Proteomes" id="UP001321506">
    <property type="component" value="Unassembled WGS sequence"/>
</dbReference>
<proteinExistence type="inferred from homology"/>
<comment type="catalytic activity">
    <reaction evidence="8 9">
        <text>GTP + H2O = GDP + phosphate + H(+)</text>
        <dbReference type="Rhea" id="RHEA:19669"/>
        <dbReference type="ChEBI" id="CHEBI:15377"/>
        <dbReference type="ChEBI" id="CHEBI:15378"/>
        <dbReference type="ChEBI" id="CHEBI:37565"/>
        <dbReference type="ChEBI" id="CHEBI:43474"/>
        <dbReference type="ChEBI" id="CHEBI:58189"/>
        <dbReference type="EC" id="3.6.5.4"/>
    </reaction>
</comment>
<dbReference type="InterPro" id="IPR003593">
    <property type="entry name" value="AAA+_ATPase"/>
</dbReference>
<dbReference type="Gene3D" id="3.40.50.300">
    <property type="entry name" value="P-loop containing nucleotide triphosphate hydrolases"/>
    <property type="match status" value="1"/>
</dbReference>
<dbReference type="SMART" id="SM00382">
    <property type="entry name" value="AAA"/>
    <property type="match status" value="1"/>
</dbReference>
<dbReference type="GO" id="GO:0048500">
    <property type="term" value="C:signal recognition particle"/>
    <property type="evidence" value="ECO:0007669"/>
    <property type="project" value="UniProtKB-UniRule"/>
</dbReference>
<keyword evidence="7 9" id="KW-0687">Ribonucleoprotein</keyword>
<dbReference type="InterPro" id="IPR004780">
    <property type="entry name" value="SRP"/>
</dbReference>
<dbReference type="FunFam" id="3.40.50.300:FF:000022">
    <property type="entry name" value="Signal recognition particle 54 kDa subunit"/>
    <property type="match status" value="1"/>
</dbReference>
<comment type="domain">
    <text evidence="9">Composed of three domains: the N-terminal N domain, which is responsible for interactions with the ribosome, the central G domain, which binds GTP, and the C-terminal M domain, which binds the RNA and the signal sequence of the RNC.</text>
</comment>
<dbReference type="InterPro" id="IPR027417">
    <property type="entry name" value="P-loop_NTPase"/>
</dbReference>
<dbReference type="GO" id="GO:0003924">
    <property type="term" value="F:GTPase activity"/>
    <property type="evidence" value="ECO:0007669"/>
    <property type="project" value="UniProtKB-UniRule"/>
</dbReference>
<dbReference type="GO" id="GO:0008312">
    <property type="term" value="F:7S RNA binding"/>
    <property type="evidence" value="ECO:0007669"/>
    <property type="project" value="InterPro"/>
</dbReference>
<evidence type="ECO:0000256" key="7">
    <source>
        <dbReference type="ARBA" id="ARBA00023274"/>
    </source>
</evidence>
<evidence type="ECO:0000259" key="11">
    <source>
        <dbReference type="PROSITE" id="PS00300"/>
    </source>
</evidence>
<dbReference type="InterPro" id="IPR004125">
    <property type="entry name" value="Signal_recog_particle_SRP54_M"/>
</dbReference>
<evidence type="ECO:0000256" key="2">
    <source>
        <dbReference type="ARBA" id="ARBA00022741"/>
    </source>
</evidence>
<evidence type="ECO:0000256" key="8">
    <source>
        <dbReference type="ARBA" id="ARBA00048027"/>
    </source>
</evidence>
<name>A0AAW6T1L0_9MICO</name>
<feature type="domain" description="SRP54-type proteins GTP-binding" evidence="11">
    <location>
        <begin position="273"/>
        <end position="286"/>
    </location>
</feature>
<dbReference type="CDD" id="cd18539">
    <property type="entry name" value="SRP_G"/>
    <property type="match status" value="1"/>
</dbReference>
<feature type="binding site" evidence="9">
    <location>
        <begin position="194"/>
        <end position="198"/>
    </location>
    <ligand>
        <name>GTP</name>
        <dbReference type="ChEBI" id="CHEBI:37565"/>
    </ligand>
</feature>
<dbReference type="SMART" id="SM00962">
    <property type="entry name" value="SRP54"/>
    <property type="match status" value="1"/>
</dbReference>
<evidence type="ECO:0000256" key="4">
    <source>
        <dbReference type="ARBA" id="ARBA00022884"/>
    </source>
</evidence>
<keyword evidence="5 9" id="KW-0342">GTP-binding</keyword>
<dbReference type="GO" id="GO:0006614">
    <property type="term" value="P:SRP-dependent cotranslational protein targeting to membrane"/>
    <property type="evidence" value="ECO:0007669"/>
    <property type="project" value="InterPro"/>
</dbReference>
<dbReference type="PANTHER" id="PTHR11564:SF5">
    <property type="entry name" value="SIGNAL RECOGNITION PARTICLE SUBUNIT SRP54"/>
    <property type="match status" value="1"/>
</dbReference>
<keyword evidence="3 9" id="KW-0378">Hydrolase</keyword>
<evidence type="ECO:0000313" key="13">
    <source>
        <dbReference type="Proteomes" id="UP001321506"/>
    </source>
</evidence>
<dbReference type="HAMAP" id="MF_00306">
    <property type="entry name" value="SRP54"/>
    <property type="match status" value="1"/>
</dbReference>
<dbReference type="AlphaFoldDB" id="A0AAW6T1L0"/>
<dbReference type="PANTHER" id="PTHR11564">
    <property type="entry name" value="SIGNAL RECOGNITION PARTICLE 54K PROTEIN SRP54"/>
    <property type="match status" value="1"/>
</dbReference>
<dbReference type="Gene3D" id="1.20.120.140">
    <property type="entry name" value="Signal recognition particle SRP54, nucleotide-binding domain"/>
    <property type="match status" value="1"/>
</dbReference>
<dbReference type="Pfam" id="PF00448">
    <property type="entry name" value="SRP54"/>
    <property type="match status" value="1"/>
</dbReference>
<comment type="function">
    <text evidence="9">Involved in targeting and insertion of nascent membrane proteins into the cytoplasmic membrane. Binds to the hydrophobic signal sequence of the ribosome-nascent chain (RNC) as it emerges from the ribosomes. The SRP-RNC complex is then targeted to the cytoplasmic membrane where it interacts with the SRP receptor FtsY.</text>
</comment>
<dbReference type="SMART" id="SM00963">
    <property type="entry name" value="SRP54_N"/>
    <property type="match status" value="1"/>
</dbReference>
<feature type="compositionally biased region" description="Gly residues" evidence="10">
    <location>
        <begin position="489"/>
        <end position="507"/>
    </location>
</feature>
<reference evidence="12 13" key="1">
    <citation type="submission" date="2023-04" db="EMBL/GenBank/DDBJ databases">
        <title>Klugiella caeni sp. nov. isolated from the sludge of biochemical tank.</title>
        <authorList>
            <person name="Geng K."/>
        </authorList>
    </citation>
    <scope>NUCLEOTIDE SEQUENCE [LARGE SCALE GENOMIC DNA]</scope>
    <source>
        <strain evidence="12 13">YN-L-19</strain>
    </source>
</reference>
<dbReference type="InterPro" id="IPR042101">
    <property type="entry name" value="SRP54_N_sf"/>
</dbReference>
<dbReference type="InterPro" id="IPR036891">
    <property type="entry name" value="Signal_recog_part_SRP54_M_sf"/>
</dbReference>
<keyword evidence="2 9" id="KW-0547">Nucleotide-binding</keyword>
<comment type="caution">
    <text evidence="12">The sequence shown here is derived from an EMBL/GenBank/DDBJ whole genome shotgun (WGS) entry which is preliminary data.</text>
</comment>
<feature type="binding site" evidence="9">
    <location>
        <begin position="109"/>
        <end position="116"/>
    </location>
    <ligand>
        <name>GTP</name>
        <dbReference type="ChEBI" id="CHEBI:37565"/>
    </ligand>
</feature>
<dbReference type="Pfam" id="PF02978">
    <property type="entry name" value="SRP_SPB"/>
    <property type="match status" value="1"/>
</dbReference>
<evidence type="ECO:0000256" key="6">
    <source>
        <dbReference type="ARBA" id="ARBA00023135"/>
    </source>
</evidence>
<dbReference type="RefSeq" id="WP_281487485.1">
    <property type="nucleotide sequence ID" value="NZ_CP159582.1"/>
</dbReference>
<evidence type="ECO:0000313" key="12">
    <source>
        <dbReference type="EMBL" id="MDI2097701.1"/>
    </source>
</evidence>